<feature type="region of interest" description="Disordered" evidence="1">
    <location>
        <begin position="122"/>
        <end position="160"/>
    </location>
</feature>
<protein>
    <submittedName>
        <fullName evidence="2">SFRICE_004914</fullName>
    </submittedName>
</protein>
<proteinExistence type="predicted"/>
<evidence type="ECO:0000256" key="1">
    <source>
        <dbReference type="SAM" id="MobiDB-lite"/>
    </source>
</evidence>
<reference evidence="2" key="1">
    <citation type="submission" date="2016-07" db="EMBL/GenBank/DDBJ databases">
        <authorList>
            <person name="Bretaudeau A."/>
        </authorList>
    </citation>
    <scope>NUCLEOTIDE SEQUENCE</scope>
    <source>
        <strain evidence="2">Rice</strain>
        <tissue evidence="2">Whole body</tissue>
    </source>
</reference>
<name>A0A2H1VT52_SPOFR</name>
<sequence length="160" mass="18254">MCTSAYHFGNNKACRINGYNTSEVYAHKFVKRPLAARQRQLPIRPFHRLCMGISQVHTNSFVKLSFLTARSVRWLGNRLPRSLWRFDCRTEQLFDPQILVSDLGVVLQTVNAFTTQKKIQVQPSKTASTPESHEICNSRSSTGTRWNPAATTTNRISDKI</sequence>
<feature type="compositionally biased region" description="Polar residues" evidence="1">
    <location>
        <begin position="137"/>
        <end position="160"/>
    </location>
</feature>
<dbReference type="EMBL" id="ODYU01004287">
    <property type="protein sequence ID" value="SOQ43997.1"/>
    <property type="molecule type" value="Genomic_DNA"/>
</dbReference>
<gene>
    <name evidence="2" type="ORF">SFRICE_004914</name>
</gene>
<dbReference type="AlphaFoldDB" id="A0A2H1VT52"/>
<organism evidence="2">
    <name type="scientific">Spodoptera frugiperda</name>
    <name type="common">Fall armyworm</name>
    <dbReference type="NCBI Taxonomy" id="7108"/>
    <lineage>
        <taxon>Eukaryota</taxon>
        <taxon>Metazoa</taxon>
        <taxon>Ecdysozoa</taxon>
        <taxon>Arthropoda</taxon>
        <taxon>Hexapoda</taxon>
        <taxon>Insecta</taxon>
        <taxon>Pterygota</taxon>
        <taxon>Neoptera</taxon>
        <taxon>Endopterygota</taxon>
        <taxon>Lepidoptera</taxon>
        <taxon>Glossata</taxon>
        <taxon>Ditrysia</taxon>
        <taxon>Noctuoidea</taxon>
        <taxon>Noctuidae</taxon>
        <taxon>Amphipyrinae</taxon>
        <taxon>Spodoptera</taxon>
    </lineage>
</organism>
<evidence type="ECO:0000313" key="2">
    <source>
        <dbReference type="EMBL" id="SOQ43997.1"/>
    </source>
</evidence>
<accession>A0A2H1VT52</accession>